<dbReference type="Pfam" id="PF00126">
    <property type="entry name" value="HTH_1"/>
    <property type="match status" value="1"/>
</dbReference>
<dbReference type="GO" id="GO:0003700">
    <property type="term" value="F:DNA-binding transcription factor activity"/>
    <property type="evidence" value="ECO:0007669"/>
    <property type="project" value="InterPro"/>
</dbReference>
<dbReference type="PANTHER" id="PTHR30126:SF91">
    <property type="entry name" value="LYSR FAMILY TRANSCRIPTIONAL REGULATOR"/>
    <property type="match status" value="1"/>
</dbReference>
<dbReference type="GO" id="GO:0000976">
    <property type="term" value="F:transcription cis-regulatory region binding"/>
    <property type="evidence" value="ECO:0007669"/>
    <property type="project" value="TreeGrafter"/>
</dbReference>
<comment type="similarity">
    <text evidence="1">Belongs to the LysR transcriptional regulatory family.</text>
</comment>
<dbReference type="PANTHER" id="PTHR30126">
    <property type="entry name" value="HTH-TYPE TRANSCRIPTIONAL REGULATOR"/>
    <property type="match status" value="1"/>
</dbReference>
<accession>A0A495BCZ2</accession>
<dbReference type="PROSITE" id="PS50931">
    <property type="entry name" value="HTH_LYSR"/>
    <property type="match status" value="1"/>
</dbReference>
<dbReference type="PRINTS" id="PR00039">
    <property type="entry name" value="HTHLYSR"/>
</dbReference>
<dbReference type="SUPFAM" id="SSF46785">
    <property type="entry name" value="Winged helix' DNA-binding domain"/>
    <property type="match status" value="1"/>
</dbReference>
<evidence type="ECO:0000256" key="4">
    <source>
        <dbReference type="ARBA" id="ARBA00023163"/>
    </source>
</evidence>
<proteinExistence type="inferred from homology"/>
<keyword evidence="3 6" id="KW-0238">DNA-binding</keyword>
<feature type="domain" description="HTH lysR-type" evidence="5">
    <location>
        <begin position="3"/>
        <end position="60"/>
    </location>
</feature>
<keyword evidence="2" id="KW-0805">Transcription regulation</keyword>
<evidence type="ECO:0000313" key="6">
    <source>
        <dbReference type="EMBL" id="RKQ58822.1"/>
    </source>
</evidence>
<dbReference type="RefSeq" id="WP_120810486.1">
    <property type="nucleotide sequence ID" value="NZ_RBID01000014.1"/>
</dbReference>
<name>A0A495BCZ2_VOGIN</name>
<dbReference type="InterPro" id="IPR036388">
    <property type="entry name" value="WH-like_DNA-bd_sf"/>
</dbReference>
<gene>
    <name evidence="6" type="ORF">C8E02_1797</name>
</gene>
<dbReference type="Proteomes" id="UP000279384">
    <property type="component" value="Unassembled WGS sequence"/>
</dbReference>
<dbReference type="Gene3D" id="1.10.10.10">
    <property type="entry name" value="Winged helix-like DNA-binding domain superfamily/Winged helix DNA-binding domain"/>
    <property type="match status" value="1"/>
</dbReference>
<dbReference type="CDD" id="cd05466">
    <property type="entry name" value="PBP2_LTTR_substrate"/>
    <property type="match status" value="1"/>
</dbReference>
<reference evidence="6 7" key="1">
    <citation type="submission" date="2018-10" db="EMBL/GenBank/DDBJ databases">
        <title>Genomic Encyclopedia of Type Strains, Phase IV (KMG-IV): sequencing the most valuable type-strain genomes for metagenomic binning, comparative biology and taxonomic classification.</title>
        <authorList>
            <person name="Goeker M."/>
        </authorList>
    </citation>
    <scope>NUCLEOTIDE SEQUENCE [LARGE SCALE GENOMIC DNA]</scope>
    <source>
        <strain evidence="6 7">DSM 3303</strain>
    </source>
</reference>
<dbReference type="AlphaFoldDB" id="A0A495BCZ2"/>
<dbReference type="InterPro" id="IPR000847">
    <property type="entry name" value="LysR_HTH_N"/>
</dbReference>
<evidence type="ECO:0000313" key="7">
    <source>
        <dbReference type="Proteomes" id="UP000279384"/>
    </source>
</evidence>
<sequence>MFISADAIAAFVLAAELGSFSAAARRLGKRQSTISETIANLEIDLGVTLFERVGRQPQLTAAGQRLLPAARQTLAAQDSLQLEAQLLAGGLEPRLTLVLSDTFHTGDFEAMLSEFAERFPTLELECLVGEQEDVLALLQSGRAQLGLLTALAAYPADIASCSLPRPADTALYVAASHALARQDTVTAAHLHQHRELRLKTYQDSPVTDNGGLCWSAPSYLLLMEMALHGFGWAELPDWLVARYGAGLHALPVAGWPRRQRIDAVWARPRPLGAAAAWVLQRLLTPPAA</sequence>
<evidence type="ECO:0000256" key="2">
    <source>
        <dbReference type="ARBA" id="ARBA00023015"/>
    </source>
</evidence>
<evidence type="ECO:0000259" key="5">
    <source>
        <dbReference type="PROSITE" id="PS50931"/>
    </source>
</evidence>
<comment type="caution">
    <text evidence="6">The sequence shown here is derived from an EMBL/GenBank/DDBJ whole genome shotgun (WGS) entry which is preliminary data.</text>
</comment>
<protein>
    <submittedName>
        <fullName evidence="6">DNA-binding transcriptional LysR family regulator</fullName>
    </submittedName>
</protein>
<dbReference type="InterPro" id="IPR036390">
    <property type="entry name" value="WH_DNA-bd_sf"/>
</dbReference>
<dbReference type="Gene3D" id="3.40.190.290">
    <property type="match status" value="1"/>
</dbReference>
<evidence type="ECO:0000256" key="3">
    <source>
        <dbReference type="ARBA" id="ARBA00023125"/>
    </source>
</evidence>
<organism evidence="6 7">
    <name type="scientific">Vogesella indigofera</name>
    <name type="common">Pseudomonas indigofera</name>
    <dbReference type="NCBI Taxonomy" id="45465"/>
    <lineage>
        <taxon>Bacteria</taxon>
        <taxon>Pseudomonadati</taxon>
        <taxon>Pseudomonadota</taxon>
        <taxon>Betaproteobacteria</taxon>
        <taxon>Neisseriales</taxon>
        <taxon>Chromobacteriaceae</taxon>
        <taxon>Vogesella</taxon>
    </lineage>
</organism>
<dbReference type="Pfam" id="PF03466">
    <property type="entry name" value="LysR_substrate"/>
    <property type="match status" value="1"/>
</dbReference>
<dbReference type="FunFam" id="1.10.10.10:FF:000001">
    <property type="entry name" value="LysR family transcriptional regulator"/>
    <property type="match status" value="1"/>
</dbReference>
<dbReference type="InterPro" id="IPR005119">
    <property type="entry name" value="LysR_subst-bd"/>
</dbReference>
<keyword evidence="4" id="KW-0804">Transcription</keyword>
<dbReference type="EMBL" id="RBID01000014">
    <property type="protein sequence ID" value="RKQ58822.1"/>
    <property type="molecule type" value="Genomic_DNA"/>
</dbReference>
<dbReference type="SUPFAM" id="SSF53850">
    <property type="entry name" value="Periplasmic binding protein-like II"/>
    <property type="match status" value="1"/>
</dbReference>
<evidence type="ECO:0000256" key="1">
    <source>
        <dbReference type="ARBA" id="ARBA00009437"/>
    </source>
</evidence>